<keyword evidence="2" id="KW-1185">Reference proteome</keyword>
<comment type="caution">
    <text evidence="1">The sequence shown here is derived from an EMBL/GenBank/DDBJ whole genome shotgun (WGS) entry which is preliminary data.</text>
</comment>
<gene>
    <name evidence="1" type="ORF">GCM10010528_21530</name>
</gene>
<accession>A0ABP6LI36</accession>
<organism evidence="1 2">
    <name type="scientific">Gordonia defluvii</name>
    <dbReference type="NCBI Taxonomy" id="283718"/>
    <lineage>
        <taxon>Bacteria</taxon>
        <taxon>Bacillati</taxon>
        <taxon>Actinomycetota</taxon>
        <taxon>Actinomycetes</taxon>
        <taxon>Mycobacteriales</taxon>
        <taxon>Gordoniaceae</taxon>
        <taxon>Gordonia</taxon>
    </lineage>
</organism>
<name>A0ABP6LI36_9ACTN</name>
<dbReference type="Proteomes" id="UP001501035">
    <property type="component" value="Unassembled WGS sequence"/>
</dbReference>
<sequence length="217" mass="22870">MTATTVRDAAELASAIIEGATEIEVEGVITGSPMITLPPGTTLRGGTLRFQARGVRLTSDNTLEDVVVEVPEHETAILNDTTVADLGTLTLRNVTTRGQIALLAEDRVRSGHIQAEAVYVVVADVCGRYHRPHGFGVDALQGGFTLWNRQADPAVRLTAELLDFSAGSAEEPVRGSGVFVGGHGDWNGTADGGTVHVTQLRTGQIHTDGRIPGAPRT</sequence>
<evidence type="ECO:0000313" key="1">
    <source>
        <dbReference type="EMBL" id="GAA3040834.1"/>
    </source>
</evidence>
<protein>
    <submittedName>
        <fullName evidence="1">Uncharacterized protein</fullName>
    </submittedName>
</protein>
<dbReference type="EMBL" id="BAAAVS010000026">
    <property type="protein sequence ID" value="GAA3040834.1"/>
    <property type="molecule type" value="Genomic_DNA"/>
</dbReference>
<dbReference type="RefSeq" id="WP_290707349.1">
    <property type="nucleotide sequence ID" value="NZ_BAAAVS010000026.1"/>
</dbReference>
<reference evidence="2" key="1">
    <citation type="journal article" date="2019" name="Int. J. Syst. Evol. Microbiol.">
        <title>The Global Catalogue of Microorganisms (GCM) 10K type strain sequencing project: providing services to taxonomists for standard genome sequencing and annotation.</title>
        <authorList>
            <consortium name="The Broad Institute Genomics Platform"/>
            <consortium name="The Broad Institute Genome Sequencing Center for Infectious Disease"/>
            <person name="Wu L."/>
            <person name="Ma J."/>
        </authorList>
    </citation>
    <scope>NUCLEOTIDE SEQUENCE [LARGE SCALE GENOMIC DNA]</scope>
    <source>
        <strain evidence="2">JCM 14234</strain>
    </source>
</reference>
<evidence type="ECO:0000313" key="2">
    <source>
        <dbReference type="Proteomes" id="UP001501035"/>
    </source>
</evidence>
<proteinExistence type="predicted"/>